<proteinExistence type="predicted"/>
<dbReference type="WBParaSite" id="ACRNAN_scaffold14518.g19667.t1">
    <property type="protein sequence ID" value="ACRNAN_scaffold14518.g19667.t1"/>
    <property type="gene ID" value="ACRNAN_scaffold14518.g19667"/>
</dbReference>
<name>A0A914CWE7_9BILA</name>
<protein>
    <submittedName>
        <fullName evidence="2">Uncharacterized protein</fullName>
    </submittedName>
</protein>
<sequence>MARSTIEKADCQLARPDFGIVRIFKKMYHYWTPKARRLNSIDENPRKNRHDNTTL</sequence>
<accession>A0A914CWE7</accession>
<organism evidence="1 2">
    <name type="scientific">Acrobeloides nanus</name>
    <dbReference type="NCBI Taxonomy" id="290746"/>
    <lineage>
        <taxon>Eukaryota</taxon>
        <taxon>Metazoa</taxon>
        <taxon>Ecdysozoa</taxon>
        <taxon>Nematoda</taxon>
        <taxon>Chromadorea</taxon>
        <taxon>Rhabditida</taxon>
        <taxon>Tylenchina</taxon>
        <taxon>Cephalobomorpha</taxon>
        <taxon>Cephaloboidea</taxon>
        <taxon>Cephalobidae</taxon>
        <taxon>Acrobeloides</taxon>
    </lineage>
</organism>
<dbReference type="Proteomes" id="UP000887540">
    <property type="component" value="Unplaced"/>
</dbReference>
<dbReference type="AlphaFoldDB" id="A0A914CWE7"/>
<reference evidence="2" key="1">
    <citation type="submission" date="2022-11" db="UniProtKB">
        <authorList>
            <consortium name="WormBaseParasite"/>
        </authorList>
    </citation>
    <scope>IDENTIFICATION</scope>
</reference>
<keyword evidence="1" id="KW-1185">Reference proteome</keyword>
<evidence type="ECO:0000313" key="1">
    <source>
        <dbReference type="Proteomes" id="UP000887540"/>
    </source>
</evidence>
<evidence type="ECO:0000313" key="2">
    <source>
        <dbReference type="WBParaSite" id="ACRNAN_scaffold14518.g19667.t1"/>
    </source>
</evidence>